<proteinExistence type="predicted"/>
<evidence type="ECO:0000313" key="2">
    <source>
        <dbReference type="EMBL" id="KAK7753915.1"/>
    </source>
</evidence>
<feature type="compositionally biased region" description="Acidic residues" evidence="1">
    <location>
        <begin position="174"/>
        <end position="201"/>
    </location>
</feature>
<name>A0AAN9URV2_9PEZI</name>
<dbReference type="AlphaFoldDB" id="A0AAN9URV2"/>
<evidence type="ECO:0008006" key="4">
    <source>
        <dbReference type="Google" id="ProtNLM"/>
    </source>
</evidence>
<evidence type="ECO:0000256" key="1">
    <source>
        <dbReference type="SAM" id="MobiDB-lite"/>
    </source>
</evidence>
<feature type="compositionally biased region" description="Basic and acidic residues" evidence="1">
    <location>
        <begin position="130"/>
        <end position="145"/>
    </location>
</feature>
<reference evidence="2 3" key="1">
    <citation type="submission" date="2024-02" db="EMBL/GenBank/DDBJ databases">
        <title>De novo assembly and annotation of 12 fungi associated with fruit tree decline syndrome in Ontario, Canada.</title>
        <authorList>
            <person name="Sulman M."/>
            <person name="Ellouze W."/>
            <person name="Ilyukhin E."/>
        </authorList>
    </citation>
    <scope>NUCLEOTIDE SEQUENCE [LARGE SCALE GENOMIC DNA]</scope>
    <source>
        <strain evidence="2 3">M11/M66-122</strain>
    </source>
</reference>
<protein>
    <recommendedName>
        <fullName evidence="4">Zinc finger protein</fullName>
    </recommendedName>
</protein>
<keyword evidence="3" id="KW-1185">Reference proteome</keyword>
<organism evidence="2 3">
    <name type="scientific">Diatrype stigma</name>
    <dbReference type="NCBI Taxonomy" id="117547"/>
    <lineage>
        <taxon>Eukaryota</taxon>
        <taxon>Fungi</taxon>
        <taxon>Dikarya</taxon>
        <taxon>Ascomycota</taxon>
        <taxon>Pezizomycotina</taxon>
        <taxon>Sordariomycetes</taxon>
        <taxon>Xylariomycetidae</taxon>
        <taxon>Xylariales</taxon>
        <taxon>Diatrypaceae</taxon>
        <taxon>Diatrype</taxon>
    </lineage>
</organism>
<feature type="region of interest" description="Disordered" evidence="1">
    <location>
        <begin position="116"/>
        <end position="218"/>
    </location>
</feature>
<feature type="compositionally biased region" description="Low complexity" evidence="1">
    <location>
        <begin position="148"/>
        <end position="173"/>
    </location>
</feature>
<dbReference type="Proteomes" id="UP001320420">
    <property type="component" value="Unassembled WGS sequence"/>
</dbReference>
<accession>A0AAN9URV2</accession>
<dbReference type="EMBL" id="JAKJXP020000024">
    <property type="protein sequence ID" value="KAK7753915.1"/>
    <property type="molecule type" value="Genomic_DNA"/>
</dbReference>
<feature type="region of interest" description="Disordered" evidence="1">
    <location>
        <begin position="1"/>
        <end position="43"/>
    </location>
</feature>
<sequence>MLFWQMAPKKPTDDRGKKPGKTGKSSKGVSKAKKASPRYYPTNHKGRYVKKGRWFCQDCNALMAGTKKTIFWHGQKKHNAGSTYAKDQMAGSKVGCSHKGCKSMTSTANSYLQHHRSAHKFKGSSAGLKSEFRKKQAAADKKNAAHDSSSSSESSSSSGDSSSSSGDSSSSSEADTDDEYDEPMDSGDDYLSEDSDEDDEPGAGAGAAAGAPLPIAAA</sequence>
<comment type="caution">
    <text evidence="2">The sequence shown here is derived from an EMBL/GenBank/DDBJ whole genome shotgun (WGS) entry which is preliminary data.</text>
</comment>
<evidence type="ECO:0000313" key="3">
    <source>
        <dbReference type="Proteomes" id="UP001320420"/>
    </source>
</evidence>
<gene>
    <name evidence="2" type="ORF">SLS62_004013</name>
</gene>
<feature type="compositionally biased region" description="Low complexity" evidence="1">
    <location>
        <begin position="206"/>
        <end position="218"/>
    </location>
</feature>